<feature type="domain" description="Transposase IS204/IS1001/IS1096/IS1165 DDE" evidence="1">
    <location>
        <begin position="56"/>
        <end position="321"/>
    </location>
</feature>
<accession>A0A2S1YJ00</accession>
<dbReference type="OrthoDB" id="2110692at2"/>
<organism evidence="2 3">
    <name type="scientific">Flavobacterium crocinum</name>
    <dbReference type="NCBI Taxonomy" id="2183896"/>
    <lineage>
        <taxon>Bacteria</taxon>
        <taxon>Pseudomonadati</taxon>
        <taxon>Bacteroidota</taxon>
        <taxon>Flavobacteriia</taxon>
        <taxon>Flavobacteriales</taxon>
        <taxon>Flavobacteriaceae</taxon>
        <taxon>Flavobacterium</taxon>
    </lineage>
</organism>
<evidence type="ECO:0000313" key="2">
    <source>
        <dbReference type="EMBL" id="AWK04049.1"/>
    </source>
</evidence>
<evidence type="ECO:0000313" key="3">
    <source>
        <dbReference type="Proteomes" id="UP000245250"/>
    </source>
</evidence>
<reference evidence="2 3" key="1">
    <citation type="submission" date="2018-05" db="EMBL/GenBank/DDBJ databases">
        <title>Genome sequencing of Flavobacterium sp. HYN0056.</title>
        <authorList>
            <person name="Yi H."/>
            <person name="Baek C."/>
        </authorList>
    </citation>
    <scope>NUCLEOTIDE SEQUENCE [LARGE SCALE GENOMIC DNA]</scope>
    <source>
        <strain evidence="2 3">HYN0056</strain>
    </source>
</reference>
<dbReference type="KEGG" id="fcr:HYN56_07305"/>
<name>A0A2S1YJ00_9FLAO</name>
<dbReference type="EMBL" id="CP029255">
    <property type="protein sequence ID" value="AWK04049.1"/>
    <property type="molecule type" value="Genomic_DNA"/>
</dbReference>
<dbReference type="InterPro" id="IPR002560">
    <property type="entry name" value="Transposase_DDE"/>
</dbReference>
<evidence type="ECO:0000259" key="1">
    <source>
        <dbReference type="Pfam" id="PF01610"/>
    </source>
</evidence>
<dbReference type="PANTHER" id="PTHR33498">
    <property type="entry name" value="TRANSPOSASE FOR INSERTION SEQUENCE ELEMENT IS1557"/>
    <property type="match status" value="1"/>
</dbReference>
<keyword evidence="3" id="KW-1185">Reference proteome</keyword>
<dbReference type="PANTHER" id="PTHR33498:SF1">
    <property type="entry name" value="TRANSPOSASE FOR INSERTION SEQUENCE ELEMENT IS1557"/>
    <property type="match status" value="1"/>
</dbReference>
<proteinExistence type="predicted"/>
<protein>
    <submittedName>
        <fullName evidence="2">DDE transposase</fullName>
    </submittedName>
</protein>
<dbReference type="InterPro" id="IPR047951">
    <property type="entry name" value="Transpos_ISL3"/>
</dbReference>
<sequence length="327" mass="38243">MDNSATDCHTIGGFFGVKGKKLQRQYKNHLSSFNNWPVREHAHQWIVYPENMGTHLSIDEVALSQGELYTIVTNKKFKGRKGSLVAIIAGTKADKVIEHICKIDYKKRAFVKEITLDMANSMKLISKKCFPKAIQVTDRFHVQKLALEALQEIRIKHRWEAMDFENQLILQAKSENKTYIQQLLPNGDSIKQLLARSRYLLYKSREKWTDSQRERAQIIFELYPDIKTAYNLNQQLRSIYNNNNDKHIAMTKLAHWYRNVEESGFKNFNILLNTITVNYQSILNYFDNRSTNASAESFNAKIKAFRAQFRGVRKIDFFLFRLSNLFA</sequence>
<gene>
    <name evidence="2" type="ORF">HYN56_07305</name>
</gene>
<dbReference type="Proteomes" id="UP000245250">
    <property type="component" value="Chromosome"/>
</dbReference>
<dbReference type="AlphaFoldDB" id="A0A2S1YJ00"/>
<dbReference type="Pfam" id="PF01610">
    <property type="entry name" value="DDE_Tnp_ISL3"/>
    <property type="match status" value="1"/>
</dbReference>